<name>A0A7J9DGY5_9ROSI</name>
<dbReference type="EMBL" id="JABEZW010000002">
    <property type="protein sequence ID" value="MBA0760022.1"/>
    <property type="molecule type" value="Genomic_DNA"/>
</dbReference>
<evidence type="ECO:0000313" key="2">
    <source>
        <dbReference type="Proteomes" id="UP000593568"/>
    </source>
</evidence>
<sequence length="25" mass="2632">MYSGLGVEALGHVGEIREGELSSIQ</sequence>
<accession>A0A7J9DGY5</accession>
<organism evidence="1 2">
    <name type="scientific">Gossypium trilobum</name>
    <dbReference type="NCBI Taxonomy" id="34281"/>
    <lineage>
        <taxon>Eukaryota</taxon>
        <taxon>Viridiplantae</taxon>
        <taxon>Streptophyta</taxon>
        <taxon>Embryophyta</taxon>
        <taxon>Tracheophyta</taxon>
        <taxon>Spermatophyta</taxon>
        <taxon>Magnoliopsida</taxon>
        <taxon>eudicotyledons</taxon>
        <taxon>Gunneridae</taxon>
        <taxon>Pentapetalae</taxon>
        <taxon>rosids</taxon>
        <taxon>malvids</taxon>
        <taxon>Malvales</taxon>
        <taxon>Malvaceae</taxon>
        <taxon>Malvoideae</taxon>
        <taxon>Gossypium</taxon>
    </lineage>
</organism>
<comment type="caution">
    <text evidence="1">The sequence shown here is derived from an EMBL/GenBank/DDBJ whole genome shotgun (WGS) entry which is preliminary data.</text>
</comment>
<keyword evidence="2" id="KW-1185">Reference proteome</keyword>
<protein>
    <submittedName>
        <fullName evidence="1">Uncharacterized protein</fullName>
    </submittedName>
</protein>
<gene>
    <name evidence="1" type="ORF">Gotri_022817</name>
</gene>
<reference evidence="1 2" key="1">
    <citation type="journal article" date="2019" name="Genome Biol. Evol.">
        <title>Insights into the evolution of the New World diploid cottons (Gossypium, subgenus Houzingenia) based on genome sequencing.</title>
        <authorList>
            <person name="Grover C.E."/>
            <person name="Arick M.A. 2nd"/>
            <person name="Thrash A."/>
            <person name="Conover J.L."/>
            <person name="Sanders W.S."/>
            <person name="Peterson D.G."/>
            <person name="Frelichowski J.E."/>
            <person name="Scheffler J.A."/>
            <person name="Scheffler B.E."/>
            <person name="Wendel J.F."/>
        </authorList>
    </citation>
    <scope>NUCLEOTIDE SEQUENCE [LARGE SCALE GENOMIC DNA]</scope>
    <source>
        <strain evidence="1">8</strain>
        <tissue evidence="1">Leaf</tissue>
    </source>
</reference>
<dbReference type="Proteomes" id="UP000593568">
    <property type="component" value="Unassembled WGS sequence"/>
</dbReference>
<dbReference type="AlphaFoldDB" id="A0A7J9DGY5"/>
<proteinExistence type="predicted"/>
<evidence type="ECO:0000313" key="1">
    <source>
        <dbReference type="EMBL" id="MBA0760022.1"/>
    </source>
</evidence>